<dbReference type="InterPro" id="IPR004090">
    <property type="entry name" value="Chemotax_Me-accpt_rcpt"/>
</dbReference>
<protein>
    <submittedName>
        <fullName evidence="7">Methyl-accepting chemotaxis protein</fullName>
    </submittedName>
</protein>
<comment type="similarity">
    <text evidence="3">Belongs to the methyl-accepting chemotaxis (MCP) protein family.</text>
</comment>
<dbReference type="Proteomes" id="UP000198290">
    <property type="component" value="Chromosome"/>
</dbReference>
<accession>A0A3G9GH12</accession>
<dbReference type="PROSITE" id="PS50111">
    <property type="entry name" value="CHEMOTAXIS_TRANSDUC_2"/>
    <property type="match status" value="1"/>
</dbReference>
<evidence type="ECO:0000256" key="5">
    <source>
        <dbReference type="SAM" id="Phobius"/>
    </source>
</evidence>
<evidence type="ECO:0000256" key="1">
    <source>
        <dbReference type="ARBA" id="ARBA00004370"/>
    </source>
</evidence>
<keyword evidence="5" id="KW-0812">Transmembrane</keyword>
<dbReference type="GO" id="GO:0007165">
    <property type="term" value="P:signal transduction"/>
    <property type="evidence" value="ECO:0007669"/>
    <property type="project" value="UniProtKB-KW"/>
</dbReference>
<name>A0A3G9GH12_9NEIS</name>
<keyword evidence="2 4" id="KW-0807">Transducer</keyword>
<feature type="transmembrane region" description="Helical" evidence="5">
    <location>
        <begin position="285"/>
        <end position="308"/>
    </location>
</feature>
<evidence type="ECO:0000256" key="4">
    <source>
        <dbReference type="PROSITE-ProRule" id="PRU00284"/>
    </source>
</evidence>
<keyword evidence="5" id="KW-1133">Transmembrane helix</keyword>
<evidence type="ECO:0000313" key="7">
    <source>
        <dbReference type="EMBL" id="BBF86133.1"/>
    </source>
</evidence>
<dbReference type="FunFam" id="1.10.287.950:FF:000001">
    <property type="entry name" value="Methyl-accepting chemotaxis sensory transducer"/>
    <property type="match status" value="1"/>
</dbReference>
<proteinExistence type="inferred from homology"/>
<sequence length="638" mass="68968">MSYPSRFAIIGTVFAIALTYLTYGLYRSNQDNADFSSKELIGTQYLKPSMALLAQIQQQRVLAEKGQARAANLEPAWGAVNAVQAEIGQRLAVESSWNGLNAAWQAVKTRPSADNLDKLTDTLNEHIGRVSDQSNLTLDPDIDTFYLMDAITVKWPNWLIRATRANALLERSAGQPLGTKDHDTAVGLRILLDDALSGMQDDFAKATAFNPGLKEILAARQEQFATQAKANAQQLENALSGLPTHASGLQDGTIQSAQALQQVALDQLESLLHVRLGHILLQRNIYMACALFTLLLSAYLFVTLYMSITLQLGGDPFYVQKVVQQIASGRLDTEIKLRDQATDSLLAEIHTMRNNLHETVSSLITTSRQLDETASEVASSARHVARGSEQQHDAASDMAAAVEQLSTSLSVSAERSAQADLLTRNAVSQSFTGVEVIGDAGHSMSSIVASINEVAGTIDKLTRQSESIVTIVDVIHEVADQTNLLALNAAIEAARAGEAGRGFAVVADEVRKLAERTAHSTTEITTIVQEIQGTTQHVAGHMSTSRGTVEAGQSKAVEAHEVMDAIRAQIDQACVAVADIRTRLSEQSQNSQDIARNVEQVARMSEENSRVVQSSSETVNRLKTLSSQLTQLAGKFSV</sequence>
<dbReference type="PANTHER" id="PTHR32089:SF112">
    <property type="entry name" value="LYSOZYME-LIKE PROTEIN-RELATED"/>
    <property type="match status" value="1"/>
</dbReference>
<dbReference type="PRINTS" id="PR00260">
    <property type="entry name" value="CHEMTRNSDUCR"/>
</dbReference>
<dbReference type="InterPro" id="IPR004089">
    <property type="entry name" value="MCPsignal_dom"/>
</dbReference>
<keyword evidence="5" id="KW-0472">Membrane</keyword>
<dbReference type="CDD" id="cd11386">
    <property type="entry name" value="MCP_signal"/>
    <property type="match status" value="1"/>
</dbReference>
<dbReference type="SUPFAM" id="SSF58104">
    <property type="entry name" value="Methyl-accepting chemotaxis protein (MCP) signaling domain"/>
    <property type="match status" value="1"/>
</dbReference>
<dbReference type="PANTHER" id="PTHR32089">
    <property type="entry name" value="METHYL-ACCEPTING CHEMOTAXIS PROTEIN MCPB"/>
    <property type="match status" value="1"/>
</dbReference>
<evidence type="ECO:0000259" key="6">
    <source>
        <dbReference type="PROSITE" id="PS50111"/>
    </source>
</evidence>
<reference evidence="7 8" key="2">
    <citation type="journal article" date="2017" name="Genome Announc.">
        <title>Draft genome sequence of Aquitalea magnusonii strain H3, a plant growth-promoting bacterium of duckweed Lemna minor.</title>
        <authorList>
            <person name="Ishizawa H."/>
            <person name="Kuroda M."/>
            <person name="Ike M."/>
        </authorList>
    </citation>
    <scope>NUCLEOTIDE SEQUENCE [LARGE SCALE GENOMIC DNA]</scope>
    <source>
        <strain evidence="7 8">H3</strain>
    </source>
</reference>
<keyword evidence="8" id="KW-1185">Reference proteome</keyword>
<feature type="domain" description="Methyl-accepting transducer" evidence="6">
    <location>
        <begin position="366"/>
        <end position="602"/>
    </location>
</feature>
<dbReference type="GO" id="GO:0006935">
    <property type="term" value="P:chemotaxis"/>
    <property type="evidence" value="ECO:0007669"/>
    <property type="project" value="InterPro"/>
</dbReference>
<reference evidence="8" key="1">
    <citation type="journal article" date="2017" name="Biotechnol. Biofuels">
        <title>Evaluation of environmental bacterial communities as a factor affecting the growth of duckweed Lemna minor.</title>
        <authorList>
            <person name="Ishizawa H."/>
            <person name="Kuroda M."/>
            <person name="Morikawa M."/>
            <person name="Ike M."/>
        </authorList>
    </citation>
    <scope>NUCLEOTIDE SEQUENCE [LARGE SCALE GENOMIC DNA]</scope>
    <source>
        <strain evidence="8">H3</strain>
    </source>
</reference>
<dbReference type="SMART" id="SM00283">
    <property type="entry name" value="MA"/>
    <property type="match status" value="1"/>
</dbReference>
<gene>
    <name evidence="7" type="ORF">DLM_2526</name>
</gene>
<dbReference type="GO" id="GO:0016020">
    <property type="term" value="C:membrane"/>
    <property type="evidence" value="ECO:0007669"/>
    <property type="project" value="UniProtKB-SubCell"/>
</dbReference>
<comment type="subcellular location">
    <subcellularLocation>
        <location evidence="1">Membrane</location>
    </subcellularLocation>
</comment>
<dbReference type="EMBL" id="AP018823">
    <property type="protein sequence ID" value="BBF86133.1"/>
    <property type="molecule type" value="Genomic_DNA"/>
</dbReference>
<reference evidence="8" key="3">
    <citation type="journal article" date="2017" name="Plant Physiol. Biochem.">
        <title>Differential oxidative and antioxidative response of duckweed Lemna minor toward plant growth promoting/inhibiting bacteria.</title>
        <authorList>
            <person name="Ishizawa H."/>
            <person name="Kuroda M."/>
            <person name="Morikawa M."/>
            <person name="Ike M."/>
        </authorList>
    </citation>
    <scope>NUCLEOTIDE SEQUENCE [LARGE SCALE GENOMIC DNA]</scope>
    <source>
        <strain evidence="8">H3</strain>
    </source>
</reference>
<dbReference type="GO" id="GO:0004888">
    <property type="term" value="F:transmembrane signaling receptor activity"/>
    <property type="evidence" value="ECO:0007669"/>
    <property type="project" value="InterPro"/>
</dbReference>
<dbReference type="AlphaFoldDB" id="A0A3G9GH12"/>
<dbReference type="Gene3D" id="1.10.287.950">
    <property type="entry name" value="Methyl-accepting chemotaxis protein"/>
    <property type="match status" value="1"/>
</dbReference>
<evidence type="ECO:0000256" key="2">
    <source>
        <dbReference type="ARBA" id="ARBA00023224"/>
    </source>
</evidence>
<dbReference type="Pfam" id="PF00015">
    <property type="entry name" value="MCPsignal"/>
    <property type="match status" value="1"/>
</dbReference>
<evidence type="ECO:0000256" key="3">
    <source>
        <dbReference type="ARBA" id="ARBA00029447"/>
    </source>
</evidence>
<organism evidence="7 8">
    <name type="scientific">Aquitalea magnusonii</name>
    <dbReference type="NCBI Taxonomy" id="332411"/>
    <lineage>
        <taxon>Bacteria</taxon>
        <taxon>Pseudomonadati</taxon>
        <taxon>Pseudomonadota</taxon>
        <taxon>Betaproteobacteria</taxon>
        <taxon>Neisseriales</taxon>
        <taxon>Chromobacteriaceae</taxon>
        <taxon>Aquitalea</taxon>
    </lineage>
</organism>
<feature type="transmembrane region" description="Helical" evidence="5">
    <location>
        <begin position="6"/>
        <end position="26"/>
    </location>
</feature>
<evidence type="ECO:0000313" key="8">
    <source>
        <dbReference type="Proteomes" id="UP000198290"/>
    </source>
</evidence>
<dbReference type="KEGG" id="amah:DLM_2526"/>